<accession>A0A388TGJ0</accession>
<gene>
    <name evidence="1" type="ORF">NO2_0525</name>
</gene>
<dbReference type="InterPro" id="IPR029044">
    <property type="entry name" value="Nucleotide-diphossugar_trans"/>
</dbReference>
<sequence length="269" mass="32064">PRADCPGEKEKVQAVRDYVLARIDWPCRLQALFRDENLGCDRAITEAIDWFFQQEERGIILEDDCLPALSFFRFCRELLQKYKNDSRIQHIAGYTFMDYGRAQPRYSYDFVGLPNCWGWATWRRAWEQYARDMSGLAEFIASRKIDKIFQRTLPKLHFLHIFKKMRDPRKRITWDYRWAYTIMQNDGICLTPTRNMITNIGFGREATHTVQKSRSINYKSYETVFPLKHPLRIRLNRKLADALDTDIKRPFLALRNALLNKIKRGIKIK</sequence>
<dbReference type="Proteomes" id="UP000275925">
    <property type="component" value="Unassembled WGS sequence"/>
</dbReference>
<organism evidence="1 2">
    <name type="scientific">Candidatus Termititenax persephonae</name>
    <dbReference type="NCBI Taxonomy" id="2218525"/>
    <lineage>
        <taxon>Bacteria</taxon>
        <taxon>Bacillati</taxon>
        <taxon>Candidatus Margulisiibacteriota</taxon>
        <taxon>Candidatus Termititenacia</taxon>
        <taxon>Candidatus Termititenacales</taxon>
        <taxon>Candidatus Termititenacaceae</taxon>
        <taxon>Candidatus Termititenax</taxon>
    </lineage>
</organism>
<feature type="non-terminal residue" evidence="1">
    <location>
        <position position="1"/>
    </location>
</feature>
<dbReference type="AlphaFoldDB" id="A0A388TGJ0"/>
<evidence type="ECO:0000313" key="2">
    <source>
        <dbReference type="Proteomes" id="UP000275925"/>
    </source>
</evidence>
<evidence type="ECO:0000313" key="1">
    <source>
        <dbReference type="EMBL" id="GBR75896.1"/>
    </source>
</evidence>
<protein>
    <submittedName>
        <fullName evidence="1">Uncharacterized protein</fullName>
    </submittedName>
</protein>
<dbReference type="SUPFAM" id="SSF53448">
    <property type="entry name" value="Nucleotide-diphospho-sugar transferases"/>
    <property type="match status" value="1"/>
</dbReference>
<dbReference type="EMBL" id="BGZO01000010">
    <property type="protein sequence ID" value="GBR75896.1"/>
    <property type="molecule type" value="Genomic_DNA"/>
</dbReference>
<comment type="caution">
    <text evidence="1">The sequence shown here is derived from an EMBL/GenBank/DDBJ whole genome shotgun (WGS) entry which is preliminary data.</text>
</comment>
<name>A0A388TGJ0_9BACT</name>
<dbReference type="Gene3D" id="3.90.550.10">
    <property type="entry name" value="Spore Coat Polysaccharide Biosynthesis Protein SpsA, Chain A"/>
    <property type="match status" value="1"/>
</dbReference>
<proteinExistence type="predicted"/>
<keyword evidence="2" id="KW-1185">Reference proteome</keyword>
<reference evidence="1 2" key="1">
    <citation type="journal article" date="2019" name="ISME J.">
        <title>Genome analyses of uncultured TG2/ZB3 bacteria in 'Margulisbacteria' specifically attached to ectosymbiotic spirochetes of protists in the termite gut.</title>
        <authorList>
            <person name="Utami Y.D."/>
            <person name="Kuwahara H."/>
            <person name="Igai K."/>
            <person name="Murakami T."/>
            <person name="Sugaya K."/>
            <person name="Morikawa T."/>
            <person name="Nagura Y."/>
            <person name="Yuki M."/>
            <person name="Deevong P."/>
            <person name="Inoue T."/>
            <person name="Kihara K."/>
            <person name="Lo N."/>
            <person name="Yamada A."/>
            <person name="Ohkuma M."/>
            <person name="Hongoh Y."/>
        </authorList>
    </citation>
    <scope>NUCLEOTIDE SEQUENCE [LARGE SCALE GENOMIC DNA]</scope>
    <source>
        <strain evidence="1">NkOx7-02</strain>
    </source>
</reference>